<dbReference type="PROSITE" id="PS00166">
    <property type="entry name" value="ENOYL_COA_HYDRATASE"/>
    <property type="match status" value="1"/>
</dbReference>
<gene>
    <name evidence="3" type="ORF">EIK79_09335</name>
</gene>
<dbReference type="Proteomes" id="UP000282322">
    <property type="component" value="Unassembled WGS sequence"/>
</dbReference>
<proteinExistence type="inferred from homology"/>
<dbReference type="GO" id="GO:0003824">
    <property type="term" value="F:catalytic activity"/>
    <property type="evidence" value="ECO:0007669"/>
    <property type="project" value="InterPro"/>
</dbReference>
<dbReference type="SUPFAM" id="SSF52096">
    <property type="entry name" value="ClpP/crotonase"/>
    <property type="match status" value="1"/>
</dbReference>
<dbReference type="EMBL" id="RRCH01000021">
    <property type="protein sequence ID" value="RRJ30479.1"/>
    <property type="molecule type" value="Genomic_DNA"/>
</dbReference>
<organism evidence="3 4">
    <name type="scientific">Halocatena pleomorpha</name>
    <dbReference type="NCBI Taxonomy" id="1785090"/>
    <lineage>
        <taxon>Archaea</taxon>
        <taxon>Methanobacteriati</taxon>
        <taxon>Methanobacteriota</taxon>
        <taxon>Stenosarchaea group</taxon>
        <taxon>Halobacteria</taxon>
        <taxon>Halobacteriales</taxon>
        <taxon>Natronomonadaceae</taxon>
        <taxon>Halocatena</taxon>
    </lineage>
</organism>
<dbReference type="Pfam" id="PF00378">
    <property type="entry name" value="ECH_1"/>
    <property type="match status" value="1"/>
</dbReference>
<protein>
    <submittedName>
        <fullName evidence="3">Enoyl-CoA hydratase/isomerase family protein</fullName>
    </submittedName>
</protein>
<dbReference type="GO" id="GO:0006635">
    <property type="term" value="P:fatty acid beta-oxidation"/>
    <property type="evidence" value="ECO:0007669"/>
    <property type="project" value="TreeGrafter"/>
</dbReference>
<dbReference type="InterPro" id="IPR029045">
    <property type="entry name" value="ClpP/crotonase-like_dom_sf"/>
</dbReference>
<comment type="caution">
    <text evidence="3">The sequence shown here is derived from an EMBL/GenBank/DDBJ whole genome shotgun (WGS) entry which is preliminary data.</text>
</comment>
<comment type="similarity">
    <text evidence="1 2">Belongs to the enoyl-CoA hydratase/isomerase family.</text>
</comment>
<evidence type="ECO:0000256" key="2">
    <source>
        <dbReference type="RuleBase" id="RU003707"/>
    </source>
</evidence>
<dbReference type="InterPro" id="IPR001753">
    <property type="entry name" value="Enoyl-CoA_hydra/iso"/>
</dbReference>
<dbReference type="InterPro" id="IPR018376">
    <property type="entry name" value="Enoyl-CoA_hyd/isom_CS"/>
</dbReference>
<dbReference type="CDD" id="cd06558">
    <property type="entry name" value="crotonase-like"/>
    <property type="match status" value="1"/>
</dbReference>
<evidence type="ECO:0000256" key="1">
    <source>
        <dbReference type="ARBA" id="ARBA00005254"/>
    </source>
</evidence>
<dbReference type="AlphaFoldDB" id="A0A3P3RBY9"/>
<reference evidence="3 4" key="1">
    <citation type="submission" date="2018-11" db="EMBL/GenBank/DDBJ databases">
        <title>Taxonoimc description of Halomarina strain SPP-AMP-1.</title>
        <authorList>
            <person name="Pal Y."/>
            <person name="Srinivasana K."/>
            <person name="Verma A."/>
            <person name="Kumar P."/>
        </authorList>
    </citation>
    <scope>NUCLEOTIDE SEQUENCE [LARGE SCALE GENOMIC DNA]</scope>
    <source>
        <strain evidence="3 4">SPP-AMP-1</strain>
    </source>
</reference>
<name>A0A3P3RBY9_9EURY</name>
<accession>A0A3P3RBY9</accession>
<sequence length="287" mass="31576">MFVEGHRNYEYSTRDRTMTYDTLDVEHATDQITIIRLDAPDRNNVLDMRMIQEFTVAVTEADRDDDVDGIVVTATGDMFCAGADLNYLTELSFEEGTRFMTAYFEALDLLRDTGKPVVAGVQGICAAGGNELVSACDLIVAEETARFTQPEAGVGATAAGGGVQLLPLVVGEKRAKDLLLTGRMIEAEEARAMGLINRVVPEDDAEPRAVELTETIVDHTSPQAYRTIKAIMKPWTNFGLLGQEMARDLTARVWDSAEFRERAAAFLADEELASRSFDGVRPPRSEE</sequence>
<evidence type="ECO:0000313" key="4">
    <source>
        <dbReference type="Proteomes" id="UP000282322"/>
    </source>
</evidence>
<evidence type="ECO:0000313" key="3">
    <source>
        <dbReference type="EMBL" id="RRJ30479.1"/>
    </source>
</evidence>
<dbReference type="Gene3D" id="3.90.226.10">
    <property type="entry name" value="2-enoyl-CoA Hydratase, Chain A, domain 1"/>
    <property type="match status" value="1"/>
</dbReference>
<dbReference type="PANTHER" id="PTHR11941">
    <property type="entry name" value="ENOYL-COA HYDRATASE-RELATED"/>
    <property type="match status" value="1"/>
</dbReference>
<dbReference type="PANTHER" id="PTHR11941:SF54">
    <property type="entry name" value="ENOYL-COA HYDRATASE, MITOCHONDRIAL"/>
    <property type="match status" value="1"/>
</dbReference>
<keyword evidence="4" id="KW-1185">Reference proteome</keyword>